<name>A0ABN3DEJ9_9MICO</name>
<evidence type="ECO:0000313" key="2">
    <source>
        <dbReference type="EMBL" id="GAA2228936.1"/>
    </source>
</evidence>
<reference evidence="2 3" key="1">
    <citation type="journal article" date="2019" name="Int. J. Syst. Evol. Microbiol.">
        <title>The Global Catalogue of Microorganisms (GCM) 10K type strain sequencing project: providing services to taxonomists for standard genome sequencing and annotation.</title>
        <authorList>
            <consortium name="The Broad Institute Genomics Platform"/>
            <consortium name="The Broad Institute Genome Sequencing Center for Infectious Disease"/>
            <person name="Wu L."/>
            <person name="Ma J."/>
        </authorList>
    </citation>
    <scope>NUCLEOTIDE SEQUENCE [LARGE SCALE GENOMIC DNA]</scope>
    <source>
        <strain evidence="2 3">JCM 16117</strain>
    </source>
</reference>
<dbReference type="PRINTS" id="PR00081">
    <property type="entry name" value="GDHRDH"/>
</dbReference>
<sequence>MTEASTTGPSQSSGDHGAAVVTGGTQGIGLAIAKALAAQGRRVAVLGRSVSTGEAARAELGDGHLFVSCDLGDENAIPAAFTEVAAALGPIEVLVNNAGVGRAAGIDDLTSSQWDQLMAVDLKAAWLCARAALTSMGRGGSIVNIASIHAHLTRRGLFPYAAAKAGMLGLTRSMALELADRGIRVNAVCPGYVRTPPMVAQYESRDDPAAAWSHLESVQPLGRVGEPSEIAAVVAFLASGTASFVTGASWDVDGGLGARFAS</sequence>
<dbReference type="PRINTS" id="PR00080">
    <property type="entry name" value="SDRFAMILY"/>
</dbReference>
<dbReference type="Gene3D" id="3.40.50.720">
    <property type="entry name" value="NAD(P)-binding Rossmann-like Domain"/>
    <property type="match status" value="1"/>
</dbReference>
<dbReference type="PROSITE" id="PS00061">
    <property type="entry name" value="ADH_SHORT"/>
    <property type="match status" value="1"/>
</dbReference>
<evidence type="ECO:0000256" key="1">
    <source>
        <dbReference type="ARBA" id="ARBA00006484"/>
    </source>
</evidence>
<dbReference type="RefSeq" id="WP_259478689.1">
    <property type="nucleotide sequence ID" value="NZ_BAAAQY010000003.1"/>
</dbReference>
<dbReference type="PANTHER" id="PTHR42760:SF40">
    <property type="entry name" value="3-OXOACYL-[ACYL-CARRIER-PROTEIN] REDUCTASE, CHLOROPLASTIC"/>
    <property type="match status" value="1"/>
</dbReference>
<dbReference type="Proteomes" id="UP001500929">
    <property type="component" value="Unassembled WGS sequence"/>
</dbReference>
<keyword evidence="3" id="KW-1185">Reference proteome</keyword>
<dbReference type="Pfam" id="PF13561">
    <property type="entry name" value="adh_short_C2"/>
    <property type="match status" value="1"/>
</dbReference>
<protein>
    <submittedName>
        <fullName evidence="2">SDR family oxidoreductase</fullName>
    </submittedName>
</protein>
<dbReference type="SUPFAM" id="SSF51735">
    <property type="entry name" value="NAD(P)-binding Rossmann-fold domains"/>
    <property type="match status" value="1"/>
</dbReference>
<dbReference type="EMBL" id="BAAAQY010000003">
    <property type="protein sequence ID" value="GAA2228936.1"/>
    <property type="molecule type" value="Genomic_DNA"/>
</dbReference>
<comment type="similarity">
    <text evidence="1">Belongs to the short-chain dehydrogenases/reductases (SDR) family.</text>
</comment>
<dbReference type="InterPro" id="IPR036291">
    <property type="entry name" value="NAD(P)-bd_dom_sf"/>
</dbReference>
<accession>A0ABN3DEJ9</accession>
<organism evidence="2 3">
    <name type="scientific">Herbiconiux moechotypicola</name>
    <dbReference type="NCBI Taxonomy" id="637393"/>
    <lineage>
        <taxon>Bacteria</taxon>
        <taxon>Bacillati</taxon>
        <taxon>Actinomycetota</taxon>
        <taxon>Actinomycetes</taxon>
        <taxon>Micrococcales</taxon>
        <taxon>Microbacteriaceae</taxon>
        <taxon>Herbiconiux</taxon>
    </lineage>
</organism>
<dbReference type="InterPro" id="IPR002347">
    <property type="entry name" value="SDR_fam"/>
</dbReference>
<comment type="caution">
    <text evidence="2">The sequence shown here is derived from an EMBL/GenBank/DDBJ whole genome shotgun (WGS) entry which is preliminary data.</text>
</comment>
<gene>
    <name evidence="2" type="ORF">GCM10009851_11820</name>
</gene>
<evidence type="ECO:0000313" key="3">
    <source>
        <dbReference type="Proteomes" id="UP001500929"/>
    </source>
</evidence>
<dbReference type="InterPro" id="IPR020904">
    <property type="entry name" value="Sc_DH/Rdtase_CS"/>
</dbReference>
<dbReference type="PANTHER" id="PTHR42760">
    <property type="entry name" value="SHORT-CHAIN DEHYDROGENASES/REDUCTASES FAMILY MEMBER"/>
    <property type="match status" value="1"/>
</dbReference>
<proteinExistence type="inferred from homology"/>